<keyword evidence="3" id="KW-1185">Reference proteome</keyword>
<dbReference type="OrthoDB" id="1927466at2759"/>
<reference evidence="2 3" key="1">
    <citation type="submission" date="2020-06" db="EMBL/GenBank/DDBJ databases">
        <title>Transcriptomic and genomic resources for Thalictrum thalictroides and T. hernandezii: Facilitating candidate gene discovery in an emerging model plant lineage.</title>
        <authorList>
            <person name="Arias T."/>
            <person name="Riano-Pachon D.M."/>
            <person name="Di Stilio V.S."/>
        </authorList>
    </citation>
    <scope>NUCLEOTIDE SEQUENCE [LARGE SCALE GENOMIC DNA]</scope>
    <source>
        <strain evidence="3">cv. WT478/WT964</strain>
        <tissue evidence="2">Leaves</tissue>
    </source>
</reference>
<gene>
    <name evidence="2" type="ORF">FRX31_022510</name>
</gene>
<keyword evidence="1" id="KW-1133">Transmembrane helix</keyword>
<dbReference type="PANTHER" id="PTHR34367:SF1">
    <property type="entry name" value="OS04G0528600 PROTEIN"/>
    <property type="match status" value="1"/>
</dbReference>
<feature type="transmembrane region" description="Helical" evidence="1">
    <location>
        <begin position="49"/>
        <end position="73"/>
    </location>
</feature>
<dbReference type="AlphaFoldDB" id="A0A7J6VS30"/>
<accession>A0A7J6VS30</accession>
<evidence type="ECO:0000313" key="3">
    <source>
        <dbReference type="Proteomes" id="UP000554482"/>
    </source>
</evidence>
<evidence type="ECO:0000256" key="1">
    <source>
        <dbReference type="SAM" id="Phobius"/>
    </source>
</evidence>
<keyword evidence="1" id="KW-0812">Transmembrane</keyword>
<evidence type="ECO:0008006" key="4">
    <source>
        <dbReference type="Google" id="ProtNLM"/>
    </source>
</evidence>
<name>A0A7J6VS30_THATH</name>
<organism evidence="2 3">
    <name type="scientific">Thalictrum thalictroides</name>
    <name type="common">Rue-anemone</name>
    <name type="synonym">Anemone thalictroides</name>
    <dbReference type="NCBI Taxonomy" id="46969"/>
    <lineage>
        <taxon>Eukaryota</taxon>
        <taxon>Viridiplantae</taxon>
        <taxon>Streptophyta</taxon>
        <taxon>Embryophyta</taxon>
        <taxon>Tracheophyta</taxon>
        <taxon>Spermatophyta</taxon>
        <taxon>Magnoliopsida</taxon>
        <taxon>Ranunculales</taxon>
        <taxon>Ranunculaceae</taxon>
        <taxon>Thalictroideae</taxon>
        <taxon>Thalictrum</taxon>
    </lineage>
</organism>
<dbReference type="Proteomes" id="UP000554482">
    <property type="component" value="Unassembled WGS sequence"/>
</dbReference>
<keyword evidence="1" id="KW-0472">Membrane</keyword>
<dbReference type="PANTHER" id="PTHR34367">
    <property type="entry name" value="OS02G0734667 PROTEIN"/>
    <property type="match status" value="1"/>
</dbReference>
<sequence length="76" mass="8697">MEPSIHKYITVKRGMLEEMEQQESSGGNSIVGQQWFNFKLKIQQNNDKSILLTHVSATIITIVLGINFILVFVNIY</sequence>
<dbReference type="EMBL" id="JABWDY010027423">
    <property type="protein sequence ID" value="KAF5187904.1"/>
    <property type="molecule type" value="Genomic_DNA"/>
</dbReference>
<dbReference type="InterPro" id="IPR040412">
    <property type="entry name" value="At1g65710-like"/>
</dbReference>
<proteinExistence type="predicted"/>
<comment type="caution">
    <text evidence="2">The sequence shown here is derived from an EMBL/GenBank/DDBJ whole genome shotgun (WGS) entry which is preliminary data.</text>
</comment>
<protein>
    <recommendedName>
        <fullName evidence="4">Transmembrane protein</fullName>
    </recommendedName>
</protein>
<evidence type="ECO:0000313" key="2">
    <source>
        <dbReference type="EMBL" id="KAF5187904.1"/>
    </source>
</evidence>